<keyword evidence="1" id="KW-0732">Signal</keyword>
<organism evidence="2 3">
    <name type="scientific">Pseudolycoriella hygida</name>
    <dbReference type="NCBI Taxonomy" id="35572"/>
    <lineage>
        <taxon>Eukaryota</taxon>
        <taxon>Metazoa</taxon>
        <taxon>Ecdysozoa</taxon>
        <taxon>Arthropoda</taxon>
        <taxon>Hexapoda</taxon>
        <taxon>Insecta</taxon>
        <taxon>Pterygota</taxon>
        <taxon>Neoptera</taxon>
        <taxon>Endopterygota</taxon>
        <taxon>Diptera</taxon>
        <taxon>Nematocera</taxon>
        <taxon>Sciaroidea</taxon>
        <taxon>Sciaridae</taxon>
        <taxon>Pseudolycoriella</taxon>
    </lineage>
</organism>
<comment type="caution">
    <text evidence="2">The sequence shown here is derived from an EMBL/GenBank/DDBJ whole genome shotgun (WGS) entry which is preliminary data.</text>
</comment>
<proteinExistence type="predicted"/>
<dbReference type="EMBL" id="WJQU01000002">
    <property type="protein sequence ID" value="KAJ6644315.1"/>
    <property type="molecule type" value="Genomic_DNA"/>
</dbReference>
<dbReference type="Proteomes" id="UP001151699">
    <property type="component" value="Chromosome B"/>
</dbReference>
<dbReference type="AlphaFoldDB" id="A0A9Q0N6H0"/>
<feature type="chain" id="PRO_5040419904" evidence="1">
    <location>
        <begin position="19"/>
        <end position="130"/>
    </location>
</feature>
<name>A0A9Q0N6H0_9DIPT</name>
<sequence>MLQHLIVLCGCVLLVTSAQHPTFKYTEARPTTDFNPFSDDSDLDRLESAQFRYSDLGRFGFGGLGNFGKGFGSAFGRGGFGNLGKGLGRSFGNLGSLGGLGGLGGLGLGGYGGLNGYGLGGRNLGLGRLF</sequence>
<evidence type="ECO:0000313" key="2">
    <source>
        <dbReference type="EMBL" id="KAJ6644315.1"/>
    </source>
</evidence>
<feature type="signal peptide" evidence="1">
    <location>
        <begin position="1"/>
        <end position="18"/>
    </location>
</feature>
<accession>A0A9Q0N6H0</accession>
<protein>
    <submittedName>
        <fullName evidence="2">Uncharacterized protein</fullName>
    </submittedName>
</protein>
<keyword evidence="3" id="KW-1185">Reference proteome</keyword>
<evidence type="ECO:0000313" key="3">
    <source>
        <dbReference type="Proteomes" id="UP001151699"/>
    </source>
</evidence>
<evidence type="ECO:0000256" key="1">
    <source>
        <dbReference type="SAM" id="SignalP"/>
    </source>
</evidence>
<gene>
    <name evidence="2" type="ORF">Bhyg_09282</name>
</gene>
<reference evidence="2" key="1">
    <citation type="submission" date="2022-07" db="EMBL/GenBank/DDBJ databases">
        <authorList>
            <person name="Trinca V."/>
            <person name="Uliana J.V.C."/>
            <person name="Torres T.T."/>
            <person name="Ward R.J."/>
            <person name="Monesi N."/>
        </authorList>
    </citation>
    <scope>NUCLEOTIDE SEQUENCE</scope>
    <source>
        <strain evidence="2">HSMRA1968</strain>
        <tissue evidence="2">Whole embryos</tissue>
    </source>
</reference>